<evidence type="ECO:0000256" key="5">
    <source>
        <dbReference type="ARBA" id="ARBA00023239"/>
    </source>
</evidence>
<keyword evidence="2 6" id="KW-0067">ATP-binding</keyword>
<feature type="binding site" evidence="6">
    <location>
        <position position="100"/>
    </location>
    <ligand>
        <name>(6S)-NADPHX</name>
        <dbReference type="ChEBI" id="CHEBI:64076"/>
    </ligand>
</feature>
<sequence length="303" mass="33552">MEIFDAGKLRKLFRPDWNSSNEDNGSVVIIGGSSLFHGAPILALKAASRIVDMVFFTSPEPSLSAVVSMLKAGLSSFIWAPWEEVDAYIEKSDAVLIGPGMMRFAHESRIMNFDESLKLAYELREKKYDIEGQKTREITKRLLLKFPHKKWVIDAGSLQTMEADWIPDKAIVTPNEKELEMLFGIKIFDSRFKNQELSKVVQEKAKEHKCIIMVKGTETMVASLEEKAIIRGGNPGLTKGGSGDVLAGLTVAILAKNDPFLAACSASYIVKAAADELYTKVGTNYNSNDLADTIPQIHHNLTK</sequence>
<proteinExistence type="inferred from homology"/>
<dbReference type="PANTHER" id="PTHR12592:SF0">
    <property type="entry name" value="ATP-DEPENDENT (S)-NAD(P)H-HYDRATE DEHYDRATASE"/>
    <property type="match status" value="1"/>
</dbReference>
<feature type="binding site" evidence="6">
    <location>
        <position position="39"/>
    </location>
    <ligand>
        <name>(6S)-NADPHX</name>
        <dbReference type="ChEBI" id="CHEBI:64076"/>
    </ligand>
</feature>
<comment type="function">
    <text evidence="6">Catalyzes the dehydration of the S-form of NAD(P)HX at the expense of ADP, which is converted to AMP. Together with NAD(P)HX epimerase, which catalyzes the epimerization of the S- and R-forms, the enzyme allows the repair of both epimers of NAD(P)HX, a damaged form of NAD(P)H that is a result of enzymatic or heat-dependent hydration.</text>
</comment>
<dbReference type="EC" id="4.2.1.136" evidence="6"/>
<dbReference type="PROSITE" id="PS51383">
    <property type="entry name" value="YJEF_C_3"/>
    <property type="match status" value="1"/>
</dbReference>
<name>A0A0G0LR06_9BACT</name>
<keyword evidence="8" id="KW-0418">Kinase</keyword>
<dbReference type="HAMAP" id="MF_01965">
    <property type="entry name" value="NADHX_dehydratase"/>
    <property type="match status" value="1"/>
</dbReference>
<dbReference type="Pfam" id="PF01256">
    <property type="entry name" value="Carb_kinase"/>
    <property type="match status" value="1"/>
</dbReference>
<comment type="similarity">
    <text evidence="6">Belongs to the NnrD/CARKD family.</text>
</comment>
<dbReference type="EMBL" id="LBUE01000034">
    <property type="protein sequence ID" value="KKQ55021.1"/>
    <property type="molecule type" value="Genomic_DNA"/>
</dbReference>
<keyword evidence="1 6" id="KW-0547">Nucleotide-binding</keyword>
<comment type="cofactor">
    <cofactor evidence="6">
        <name>Mg(2+)</name>
        <dbReference type="ChEBI" id="CHEBI:18420"/>
    </cofactor>
</comment>
<evidence type="ECO:0000256" key="4">
    <source>
        <dbReference type="ARBA" id="ARBA00023027"/>
    </source>
</evidence>
<comment type="catalytic activity">
    <reaction evidence="6">
        <text>(6S)-NADPHX + ADP = AMP + phosphate + NADPH + H(+)</text>
        <dbReference type="Rhea" id="RHEA:32235"/>
        <dbReference type="ChEBI" id="CHEBI:15378"/>
        <dbReference type="ChEBI" id="CHEBI:43474"/>
        <dbReference type="ChEBI" id="CHEBI:57783"/>
        <dbReference type="ChEBI" id="CHEBI:64076"/>
        <dbReference type="ChEBI" id="CHEBI:456215"/>
        <dbReference type="ChEBI" id="CHEBI:456216"/>
        <dbReference type="EC" id="4.2.1.136"/>
    </reaction>
</comment>
<reference evidence="8 9" key="1">
    <citation type="journal article" date="2015" name="Nature">
        <title>rRNA introns, odd ribosomes, and small enigmatic genomes across a large radiation of phyla.</title>
        <authorList>
            <person name="Brown C.T."/>
            <person name="Hug L.A."/>
            <person name="Thomas B.C."/>
            <person name="Sharon I."/>
            <person name="Castelle C.J."/>
            <person name="Singh A."/>
            <person name="Wilkins M.J."/>
            <person name="Williams K.H."/>
            <person name="Banfield J.F."/>
        </authorList>
    </citation>
    <scope>NUCLEOTIDE SEQUENCE [LARGE SCALE GENOMIC DNA]</scope>
</reference>
<dbReference type="Proteomes" id="UP000034096">
    <property type="component" value="Unassembled WGS sequence"/>
</dbReference>
<dbReference type="AlphaFoldDB" id="A0A0G0LR06"/>
<evidence type="ECO:0000256" key="2">
    <source>
        <dbReference type="ARBA" id="ARBA00022840"/>
    </source>
</evidence>
<evidence type="ECO:0000259" key="7">
    <source>
        <dbReference type="PROSITE" id="PS51383"/>
    </source>
</evidence>
<dbReference type="GO" id="GO:0052855">
    <property type="term" value="F:ADP-dependent NAD(P)H-hydrate dehydratase activity"/>
    <property type="evidence" value="ECO:0007669"/>
    <property type="project" value="UniProtKB-UniRule"/>
</dbReference>
<evidence type="ECO:0000256" key="6">
    <source>
        <dbReference type="HAMAP-Rule" id="MF_01965"/>
    </source>
</evidence>
<keyword evidence="3 6" id="KW-0521">NADP</keyword>
<keyword evidence="5 6" id="KW-0456">Lyase</keyword>
<dbReference type="STRING" id="1618583.US75_C0034G0003"/>
<keyword evidence="4 6" id="KW-0520">NAD</keyword>
<dbReference type="GO" id="GO:0016301">
    <property type="term" value="F:kinase activity"/>
    <property type="evidence" value="ECO:0007669"/>
    <property type="project" value="UniProtKB-KW"/>
</dbReference>
<comment type="catalytic activity">
    <reaction evidence="6">
        <text>(6S)-NADHX + ADP = AMP + phosphate + NADH + H(+)</text>
        <dbReference type="Rhea" id="RHEA:32223"/>
        <dbReference type="ChEBI" id="CHEBI:15378"/>
        <dbReference type="ChEBI" id="CHEBI:43474"/>
        <dbReference type="ChEBI" id="CHEBI:57945"/>
        <dbReference type="ChEBI" id="CHEBI:64074"/>
        <dbReference type="ChEBI" id="CHEBI:456215"/>
        <dbReference type="ChEBI" id="CHEBI:456216"/>
        <dbReference type="EC" id="4.2.1.136"/>
    </reaction>
</comment>
<organism evidence="8 9">
    <name type="scientific">Candidatus Woesebacteria bacterium GW2011_GWC1_38_13</name>
    <dbReference type="NCBI Taxonomy" id="1618583"/>
    <lineage>
        <taxon>Bacteria</taxon>
        <taxon>Candidatus Woeseibacteriota</taxon>
    </lineage>
</organism>
<dbReference type="GO" id="GO:0046496">
    <property type="term" value="P:nicotinamide nucleotide metabolic process"/>
    <property type="evidence" value="ECO:0007669"/>
    <property type="project" value="UniProtKB-UniRule"/>
</dbReference>
<dbReference type="GO" id="GO:0110051">
    <property type="term" value="P:metabolite repair"/>
    <property type="evidence" value="ECO:0007669"/>
    <property type="project" value="TreeGrafter"/>
</dbReference>
<comment type="subunit">
    <text evidence="6">Homotetramer.</text>
</comment>
<accession>A0A0G0LR06</accession>
<dbReference type="InterPro" id="IPR029056">
    <property type="entry name" value="Ribokinase-like"/>
</dbReference>
<dbReference type="Gene3D" id="3.40.1190.20">
    <property type="match status" value="1"/>
</dbReference>
<evidence type="ECO:0000313" key="8">
    <source>
        <dbReference type="EMBL" id="KKQ55021.1"/>
    </source>
</evidence>
<evidence type="ECO:0000313" key="9">
    <source>
        <dbReference type="Proteomes" id="UP000034096"/>
    </source>
</evidence>
<feature type="binding site" evidence="6">
    <location>
        <position position="244"/>
    </location>
    <ligand>
        <name>(6S)-NADPHX</name>
        <dbReference type="ChEBI" id="CHEBI:64076"/>
    </ligand>
</feature>
<gene>
    <name evidence="6" type="primary">nnrD</name>
    <name evidence="8" type="ORF">US75_C0034G0003</name>
</gene>
<dbReference type="InterPro" id="IPR000631">
    <property type="entry name" value="CARKD"/>
</dbReference>
<protein>
    <recommendedName>
        <fullName evidence="6">ADP-dependent (S)-NAD(P)H-hydrate dehydratase</fullName>
        <ecNumber evidence="6">4.2.1.136</ecNumber>
    </recommendedName>
    <alternativeName>
        <fullName evidence="6">ADP-dependent NAD(P)HX dehydratase</fullName>
    </alternativeName>
</protein>
<dbReference type="GO" id="GO:0005524">
    <property type="term" value="F:ATP binding"/>
    <property type="evidence" value="ECO:0007669"/>
    <property type="project" value="UniProtKB-KW"/>
</dbReference>
<feature type="domain" description="YjeF C-terminal" evidence="7">
    <location>
        <begin position="4"/>
        <end position="301"/>
    </location>
</feature>
<evidence type="ECO:0000256" key="1">
    <source>
        <dbReference type="ARBA" id="ARBA00022741"/>
    </source>
</evidence>
<comment type="caution">
    <text evidence="6">Lacks conserved residue(s) required for the propagation of feature annotation.</text>
</comment>
<comment type="caution">
    <text evidence="8">The sequence shown here is derived from an EMBL/GenBank/DDBJ whole genome shotgun (WGS) entry which is preliminary data.</text>
</comment>
<evidence type="ECO:0000256" key="3">
    <source>
        <dbReference type="ARBA" id="ARBA00022857"/>
    </source>
</evidence>
<feature type="binding site" evidence="6">
    <location>
        <begin position="215"/>
        <end position="219"/>
    </location>
    <ligand>
        <name>AMP</name>
        <dbReference type="ChEBI" id="CHEBI:456215"/>
    </ligand>
</feature>
<dbReference type="CDD" id="cd01171">
    <property type="entry name" value="YXKO-related"/>
    <property type="match status" value="1"/>
</dbReference>
<dbReference type="SUPFAM" id="SSF53613">
    <property type="entry name" value="Ribokinase-like"/>
    <property type="match status" value="1"/>
</dbReference>
<keyword evidence="8" id="KW-0808">Transferase</keyword>
<dbReference type="PANTHER" id="PTHR12592">
    <property type="entry name" value="ATP-DEPENDENT (S)-NAD(P)H-HYDRATE DEHYDRATASE FAMILY MEMBER"/>
    <property type="match status" value="1"/>
</dbReference>
<feature type="binding site" evidence="6">
    <location>
        <position position="243"/>
    </location>
    <ligand>
        <name>AMP</name>
        <dbReference type="ChEBI" id="CHEBI:456215"/>
    </ligand>
</feature>